<evidence type="ECO:0000313" key="3">
    <source>
        <dbReference type="EMBL" id="RYC66678.1"/>
    </source>
</evidence>
<feature type="region of interest" description="Disordered" evidence="1">
    <location>
        <begin position="474"/>
        <end position="559"/>
    </location>
</feature>
<evidence type="ECO:0000256" key="1">
    <source>
        <dbReference type="SAM" id="MobiDB-lite"/>
    </source>
</evidence>
<feature type="domain" description="Helicase/UvrB N-terminal" evidence="2">
    <location>
        <begin position="1"/>
        <end position="262"/>
    </location>
</feature>
<name>A0A4V1RVG4_9BACT</name>
<dbReference type="AlphaFoldDB" id="A0A4V1RVG4"/>
<dbReference type="Proteomes" id="UP000290407">
    <property type="component" value="Unassembled WGS sequence"/>
</dbReference>
<organism evidence="3 4">
    <name type="scientific">Spirosoma sordidisoli</name>
    <dbReference type="NCBI Taxonomy" id="2502893"/>
    <lineage>
        <taxon>Bacteria</taxon>
        <taxon>Pseudomonadati</taxon>
        <taxon>Bacteroidota</taxon>
        <taxon>Cytophagia</taxon>
        <taxon>Cytophagales</taxon>
        <taxon>Cytophagaceae</taxon>
        <taxon>Spirosoma</taxon>
    </lineage>
</organism>
<sequence length="925" mass="103611">MELKPYQQQVIADLSLFLDYLIRVSDIRHSFQDYWTDRGFRPMTGHTIEPYKNNVRDAKGLPVPHVCVKVPTAGGKTFIACNALQPIFGLISPNDGPPDVPKAVVWLVPSISILDQTIKNLRDSNHPYRQKLNAHFNHRVEVFDKAALLAGSGFNATAVQGQLSIIVMSFDSLRARNKEDRKLFQENGNNLSFVAGTAAANREQPDHVLEGTDETAVINVIRSLQPVLVVDESHNAESELSVEMLANLNPSFILDLTATPRRNSNIISFVDALALKGENMVKLPVIVYNQKDKIDVINAALELQRKLEVQARAEQEQVGGRLIRPIVLFQAQSQTAADNHTFQRIKDILVKAGIPSAQIKIKTASVDELKGVDLMADDCPVRYIITVNALKEGWDCPYAYILASLADRSSAVDVEQILGRVLRQPYVRQHQSPLLNLSYVLTASSKFRETLQHVVNGLNKAGFSSKDYRVVSDEVKPTTPPMPDGPNPLAALFDPKLTNPATDQPAPTATEDIDPDQITYPPQTAASEATKGSVSANPVHSPAGSGAGGRSDVPPGVVDSPVIQDIQRQAEEEAKAFEQQLADMKINGQEPDDAQQSVGRYAMRDHFSEQAKAIRLPQFYMRVPTGLFSTDGEERLDRTHLLGGFPLGKQSTDINFDNVQADLYKVDLEQTEKGQYTPAIARIDGKTKEALLNNILAQQSRDTQLNSMTGRLMRLLGDFRPISDADVRKYVKRILDEMGEEQFRDLITHEHTYAERIKRHITTLTTDFAAERFRKLLDTDEVFVKPAYSLPATKAPKETAKDITKSLYSKEERMNGFEERVILEVANLENVAFWTRNGERGRGYWLNGYLNHYPDFIVVTKRGKIVLLETKGDDRDNSDSEAKRKLGDYWRQKAGETYRYFMVFEKKEFEGTYTLDEFLGVMRAL</sequence>
<dbReference type="SUPFAM" id="SSF52540">
    <property type="entry name" value="P-loop containing nucleoside triphosphate hydrolases"/>
    <property type="match status" value="2"/>
</dbReference>
<protein>
    <submittedName>
        <fullName evidence="3">Restriction endonuclease</fullName>
    </submittedName>
</protein>
<dbReference type="CDD" id="cd18785">
    <property type="entry name" value="SF2_C"/>
    <property type="match status" value="1"/>
</dbReference>
<dbReference type="RefSeq" id="WP_129606080.1">
    <property type="nucleotide sequence ID" value="NZ_SBLB01000012.1"/>
</dbReference>
<dbReference type="EMBL" id="SBLB01000012">
    <property type="protein sequence ID" value="RYC66678.1"/>
    <property type="molecule type" value="Genomic_DNA"/>
</dbReference>
<reference evidence="3 4" key="1">
    <citation type="submission" date="2019-01" db="EMBL/GenBank/DDBJ databases">
        <title>Spirosoma flava sp. nov., a propanil-degrading bacterium isolated from herbicide-contaminated soil.</title>
        <authorList>
            <person name="Zhang L."/>
            <person name="Jiang J.-D."/>
        </authorList>
    </citation>
    <scope>NUCLEOTIDE SEQUENCE [LARGE SCALE GENOMIC DNA]</scope>
    <source>
        <strain evidence="3 4">TY50</strain>
    </source>
</reference>
<keyword evidence="3" id="KW-0540">Nuclease</keyword>
<dbReference type="GO" id="GO:0016787">
    <property type="term" value="F:hydrolase activity"/>
    <property type="evidence" value="ECO:0007669"/>
    <property type="project" value="InterPro"/>
</dbReference>
<comment type="caution">
    <text evidence="3">The sequence shown here is derived from an EMBL/GenBank/DDBJ whole genome shotgun (WGS) entry which is preliminary data.</text>
</comment>
<gene>
    <name evidence="3" type="ORF">EQG79_27975</name>
</gene>
<dbReference type="GO" id="GO:0003677">
    <property type="term" value="F:DNA binding"/>
    <property type="evidence" value="ECO:0007669"/>
    <property type="project" value="InterPro"/>
</dbReference>
<dbReference type="GO" id="GO:0005524">
    <property type="term" value="F:ATP binding"/>
    <property type="evidence" value="ECO:0007669"/>
    <property type="project" value="InterPro"/>
</dbReference>
<keyword evidence="3" id="KW-0378">Hydrolase</keyword>
<dbReference type="Pfam" id="PF04851">
    <property type="entry name" value="ResIII"/>
    <property type="match status" value="1"/>
</dbReference>
<evidence type="ECO:0000259" key="2">
    <source>
        <dbReference type="Pfam" id="PF04851"/>
    </source>
</evidence>
<evidence type="ECO:0000313" key="4">
    <source>
        <dbReference type="Proteomes" id="UP000290407"/>
    </source>
</evidence>
<dbReference type="InterPro" id="IPR027417">
    <property type="entry name" value="P-loop_NTPase"/>
</dbReference>
<accession>A0A4V1RVG4</accession>
<dbReference type="Gene3D" id="3.40.50.300">
    <property type="entry name" value="P-loop containing nucleotide triphosphate hydrolases"/>
    <property type="match status" value="2"/>
</dbReference>
<feature type="compositionally biased region" description="Polar residues" evidence="1">
    <location>
        <begin position="520"/>
        <end position="538"/>
    </location>
</feature>
<proteinExistence type="predicted"/>
<dbReference type="GO" id="GO:0004519">
    <property type="term" value="F:endonuclease activity"/>
    <property type="evidence" value="ECO:0007669"/>
    <property type="project" value="UniProtKB-KW"/>
</dbReference>
<dbReference type="InterPro" id="IPR006935">
    <property type="entry name" value="Helicase/UvrB_N"/>
</dbReference>
<keyword evidence="4" id="KW-1185">Reference proteome</keyword>
<keyword evidence="3" id="KW-0255">Endonuclease</keyword>